<dbReference type="InterPro" id="IPR011933">
    <property type="entry name" value="Double_TM_dom"/>
</dbReference>
<evidence type="ECO:0000256" key="1">
    <source>
        <dbReference type="SAM" id="MobiDB-lite"/>
    </source>
</evidence>
<evidence type="ECO:0000259" key="3">
    <source>
        <dbReference type="Pfam" id="PF07584"/>
    </source>
</evidence>
<evidence type="ECO:0000256" key="2">
    <source>
        <dbReference type="SAM" id="Phobius"/>
    </source>
</evidence>
<dbReference type="PANTHER" id="PTHR37464">
    <property type="entry name" value="BLL2463 PROTEIN"/>
    <property type="match status" value="1"/>
</dbReference>
<evidence type="ECO:0000313" key="4">
    <source>
        <dbReference type="EMBL" id="NIR75566.1"/>
    </source>
</evidence>
<feature type="domain" description="Aerotolerance regulator N-terminal" evidence="3">
    <location>
        <begin position="1"/>
        <end position="77"/>
    </location>
</feature>
<reference evidence="4 5" key="1">
    <citation type="submission" date="2020-01" db="EMBL/GenBank/DDBJ databases">
        <title>Genomes assembled from Gulf of Kutch pelagic sediment metagenomes.</title>
        <authorList>
            <person name="Chandrashekar M."/>
            <person name="Mahajan M.S."/>
            <person name="Dave K.J."/>
            <person name="Vatsa P."/>
            <person name="Nathani N.M."/>
        </authorList>
    </citation>
    <scope>NUCLEOTIDE SEQUENCE [LARGE SCALE GENOMIC DNA]</scope>
    <source>
        <strain evidence="4">KS3-K002</strain>
    </source>
</reference>
<keyword evidence="2" id="KW-1133">Transmembrane helix</keyword>
<proteinExistence type="predicted"/>
<feature type="transmembrane region" description="Helical" evidence="2">
    <location>
        <begin position="56"/>
        <end position="75"/>
    </location>
</feature>
<feature type="region of interest" description="Disordered" evidence="1">
    <location>
        <begin position="645"/>
        <end position="670"/>
    </location>
</feature>
<sequence>MIGFLYPLFGLAILAAAVPVVLHLIRRRDVRRLFFPAIRYLRRAERRHARRLRLRHLALLALRVLIITLLTLAAMGPTFGRGGPSDHAPTALAIVIDDSQSAARVIGEQRLIDVFAERAAIALDLIGPDDRVALFSAVRPDRAAVAGSAAGRGFLEGLHPTAGAADLGAAIRSAAAWLEAAGDGRALEIHVLTDLQANSLPGALADSIEAGAVVSDVAGVVFAPDLPPLANGAPASPSPEISPLTAGRHITISVPLVWFDGEPPAEPTIVRLTRGDDVIAVAEAEFGISALMRLPPQDSGWVQGYVEIESEGLSVDDRRYFTWLARPAPRVALVGDAGAFVEGAVDVLAAGDRIRPAPAGAAEVWIAGSGARIEDALASARTVVVVPPADPLELPLLNSRLASARVPWRYEAAARSGAGASRLAGSDELPELEGLEVRRAYRLVSRGVAPADSALLRLADGEPWAIRGTTTASAAYVLLASPMTPEASDLPVSAGMVPFLDVALGDWARRGARARTGYDAAAPVPLPSRAREVRRPDGSTVPVEGGAWLETSRAGNYVVRDGSGVAAAFSVNAPLGEADLARGDEARLESILPDAAWHWTRRNEAEGWREAIFRARRGRRAWLPLVAILALASIVEAGLAAAGRRGSPRSRAAEARIDTAESNRSTGDHR</sequence>
<dbReference type="NCBIfam" id="TIGR02226">
    <property type="entry name" value="two_anch"/>
    <property type="match status" value="1"/>
</dbReference>
<name>A0AAE4ZBZ2_9BACT</name>
<feature type="compositionally biased region" description="Basic and acidic residues" evidence="1">
    <location>
        <begin position="651"/>
        <end position="670"/>
    </location>
</feature>
<dbReference type="PANTHER" id="PTHR37464:SF1">
    <property type="entry name" value="BLL2463 PROTEIN"/>
    <property type="match status" value="1"/>
</dbReference>
<comment type="caution">
    <text evidence="4">The sequence shown here is derived from an EMBL/GenBank/DDBJ whole genome shotgun (WGS) entry which is preliminary data.</text>
</comment>
<protein>
    <recommendedName>
        <fullName evidence="3">Aerotolerance regulator N-terminal domain-containing protein</fullName>
    </recommendedName>
</protein>
<dbReference type="EMBL" id="JAACAK010000083">
    <property type="protein sequence ID" value="NIR75566.1"/>
    <property type="molecule type" value="Genomic_DNA"/>
</dbReference>
<organism evidence="4 5">
    <name type="scientific">Candidatus Kutchimonas denitrificans</name>
    <dbReference type="NCBI Taxonomy" id="3056748"/>
    <lineage>
        <taxon>Bacteria</taxon>
        <taxon>Pseudomonadati</taxon>
        <taxon>Gemmatimonadota</taxon>
        <taxon>Gemmatimonadia</taxon>
        <taxon>Candidatus Palauibacterales</taxon>
        <taxon>Candidatus Palauibacteraceae</taxon>
        <taxon>Candidatus Kutchimonas</taxon>
    </lineage>
</organism>
<dbReference type="Pfam" id="PF07584">
    <property type="entry name" value="BatA"/>
    <property type="match status" value="1"/>
</dbReference>
<keyword evidence="2" id="KW-0472">Membrane</keyword>
<gene>
    <name evidence="4" type="ORF">GWO12_10735</name>
</gene>
<accession>A0AAE4ZBZ2</accession>
<dbReference type="Proteomes" id="UP000702544">
    <property type="component" value="Unassembled WGS sequence"/>
</dbReference>
<keyword evidence="2" id="KW-0812">Transmembrane</keyword>
<feature type="transmembrane region" description="Helical" evidence="2">
    <location>
        <begin position="621"/>
        <end position="642"/>
    </location>
</feature>
<dbReference type="AlphaFoldDB" id="A0AAE4ZBZ2"/>
<dbReference type="InterPro" id="IPR024163">
    <property type="entry name" value="Aerotolerance_reg_N"/>
</dbReference>
<evidence type="ECO:0000313" key="5">
    <source>
        <dbReference type="Proteomes" id="UP000702544"/>
    </source>
</evidence>
<feature type="transmembrane region" description="Helical" evidence="2">
    <location>
        <begin position="6"/>
        <end position="25"/>
    </location>
</feature>